<evidence type="ECO:0000313" key="1">
    <source>
        <dbReference type="EMBL" id="MFC4103600.1"/>
    </source>
</evidence>
<proteinExistence type="predicted"/>
<dbReference type="Proteomes" id="UP001595715">
    <property type="component" value="Unassembled WGS sequence"/>
</dbReference>
<reference evidence="2" key="1">
    <citation type="journal article" date="2019" name="Int. J. Syst. Evol. Microbiol.">
        <title>The Global Catalogue of Microorganisms (GCM) 10K type strain sequencing project: providing services to taxonomists for standard genome sequencing and annotation.</title>
        <authorList>
            <consortium name="The Broad Institute Genomics Platform"/>
            <consortium name="The Broad Institute Genome Sequencing Center for Infectious Disease"/>
            <person name="Wu L."/>
            <person name="Ma J."/>
        </authorList>
    </citation>
    <scope>NUCLEOTIDE SEQUENCE [LARGE SCALE GENOMIC DNA]</scope>
    <source>
        <strain evidence="2">IBRC-M 10987</strain>
    </source>
</reference>
<accession>A0ABV8KC34</accession>
<evidence type="ECO:0000313" key="2">
    <source>
        <dbReference type="Proteomes" id="UP001595715"/>
    </source>
</evidence>
<name>A0ABV8KC34_9BACL</name>
<sequence length="62" mass="6855">MKTRIKLTLGDEHRINFGTAAEPEYKTDGDEVACDKKVADKLVAAGLSIYVEKLKEESQDGK</sequence>
<gene>
    <name evidence="1" type="ORF">ACFOZ8_28680</name>
</gene>
<protein>
    <recommendedName>
        <fullName evidence="3">Phage protein</fullName>
    </recommendedName>
</protein>
<organism evidence="1 2">
    <name type="scientific">Paenibacillus xanthanilyticus</name>
    <dbReference type="NCBI Taxonomy" id="1783531"/>
    <lineage>
        <taxon>Bacteria</taxon>
        <taxon>Bacillati</taxon>
        <taxon>Bacillota</taxon>
        <taxon>Bacilli</taxon>
        <taxon>Bacillales</taxon>
        <taxon>Paenibacillaceae</taxon>
        <taxon>Paenibacillus</taxon>
    </lineage>
</organism>
<comment type="caution">
    <text evidence="1">The sequence shown here is derived from an EMBL/GenBank/DDBJ whole genome shotgun (WGS) entry which is preliminary data.</text>
</comment>
<dbReference type="EMBL" id="JBHSAM010000036">
    <property type="protein sequence ID" value="MFC4103600.1"/>
    <property type="molecule type" value="Genomic_DNA"/>
</dbReference>
<dbReference type="RefSeq" id="WP_377722182.1">
    <property type="nucleotide sequence ID" value="NZ_JBHSAM010000036.1"/>
</dbReference>
<evidence type="ECO:0008006" key="3">
    <source>
        <dbReference type="Google" id="ProtNLM"/>
    </source>
</evidence>
<keyword evidence="2" id="KW-1185">Reference proteome</keyword>